<dbReference type="RefSeq" id="WP_099643167.1">
    <property type="nucleotide sequence ID" value="NZ_JAQPZX010000026.1"/>
</dbReference>
<comment type="subcellular location">
    <subcellularLocation>
        <location evidence="1">Cell inner membrane</location>
        <topology evidence="1">Single-pass membrane protein</topology>
    </subcellularLocation>
</comment>
<sequence length="151" mass="17277">MTTVTWLGLLIVVAIAAFFLGGFVTKKQFKHDELEVQAQQAKHDLEQYRQDVSDHLASTKKLVNKMQDNYQQLLTHVEETNQLLTQERPSHPSDPFFSKETTEQLQASLQARPERRRKQDPSFETPPSDYAEGETGLFSGQKKESEQIKAS</sequence>
<evidence type="ECO:0000256" key="7">
    <source>
        <dbReference type="ARBA" id="ARBA00022989"/>
    </source>
</evidence>
<keyword evidence="5 14" id="KW-0812">Transmembrane</keyword>
<evidence type="ECO:0000256" key="12">
    <source>
        <dbReference type="ARBA" id="ARBA00035727"/>
    </source>
</evidence>
<keyword evidence="3" id="KW-0997">Cell inner membrane</keyword>
<dbReference type="InterPro" id="IPR009386">
    <property type="entry name" value="ZapG-like"/>
</dbReference>
<dbReference type="EMBL" id="NKHF01000077">
    <property type="protein sequence ID" value="PCK30614.1"/>
    <property type="molecule type" value="Genomic_DNA"/>
</dbReference>
<evidence type="ECO:0000256" key="13">
    <source>
        <dbReference type="SAM" id="MobiDB-lite"/>
    </source>
</evidence>
<evidence type="ECO:0000256" key="10">
    <source>
        <dbReference type="ARBA" id="ARBA00035657"/>
    </source>
</evidence>
<dbReference type="PANTHER" id="PTHR39579:SF1">
    <property type="entry name" value="INNER MEMBRANE PROTEIN YHCB"/>
    <property type="match status" value="1"/>
</dbReference>
<dbReference type="GO" id="GO:0008360">
    <property type="term" value="P:regulation of cell shape"/>
    <property type="evidence" value="ECO:0007669"/>
    <property type="project" value="UniProtKB-KW"/>
</dbReference>
<dbReference type="Proteomes" id="UP000228621">
    <property type="component" value="Unassembled WGS sequence"/>
</dbReference>
<dbReference type="Pfam" id="PF06295">
    <property type="entry name" value="ZapG-like"/>
    <property type="match status" value="1"/>
</dbReference>
<organism evidence="15 16">
    <name type="scientific">Pseudoalteromonas piscicida</name>
    <dbReference type="NCBI Taxonomy" id="43662"/>
    <lineage>
        <taxon>Bacteria</taxon>
        <taxon>Pseudomonadati</taxon>
        <taxon>Pseudomonadota</taxon>
        <taxon>Gammaproteobacteria</taxon>
        <taxon>Alteromonadales</taxon>
        <taxon>Pseudoalteromonadaceae</taxon>
        <taxon>Pseudoalteromonas</taxon>
    </lineage>
</organism>
<dbReference type="PANTHER" id="PTHR39579">
    <property type="entry name" value="INNER MEMBRANE PROTEIN YHCB"/>
    <property type="match status" value="1"/>
</dbReference>
<comment type="caution">
    <text evidence="15">The sequence shown here is derived from an EMBL/GenBank/DDBJ whole genome shotgun (WGS) entry which is preliminary data.</text>
</comment>
<evidence type="ECO:0000256" key="3">
    <source>
        <dbReference type="ARBA" id="ARBA00022519"/>
    </source>
</evidence>
<dbReference type="OrthoDB" id="5766209at2"/>
<comment type="similarity">
    <text evidence="10">Belongs to the ZapG family.</text>
</comment>
<dbReference type="AlphaFoldDB" id="A0A2A5JMD2"/>
<evidence type="ECO:0000256" key="8">
    <source>
        <dbReference type="ARBA" id="ARBA00023136"/>
    </source>
</evidence>
<evidence type="ECO:0000256" key="5">
    <source>
        <dbReference type="ARBA" id="ARBA00022692"/>
    </source>
</evidence>
<proteinExistence type="inferred from homology"/>
<name>A0A2A5JMD2_PSEO7</name>
<feature type="compositionally biased region" description="Basic and acidic residues" evidence="13">
    <location>
        <begin position="141"/>
        <end position="151"/>
    </location>
</feature>
<evidence type="ECO:0000256" key="14">
    <source>
        <dbReference type="SAM" id="Phobius"/>
    </source>
</evidence>
<protein>
    <recommendedName>
        <fullName evidence="11">Z-ring associated protein G</fullName>
    </recommendedName>
    <alternativeName>
        <fullName evidence="12">Cell division protein ZapG</fullName>
    </alternativeName>
</protein>
<evidence type="ECO:0000256" key="4">
    <source>
        <dbReference type="ARBA" id="ARBA00022618"/>
    </source>
</evidence>
<dbReference type="GO" id="GO:0051301">
    <property type="term" value="P:cell division"/>
    <property type="evidence" value="ECO:0007669"/>
    <property type="project" value="UniProtKB-KW"/>
</dbReference>
<reference evidence="16" key="1">
    <citation type="journal article" date="2019" name="Genome Announc.">
        <title>Draft Genome Sequence of Pseudoalteromonas piscicida Strain 36Y ROTHPW, an Hypersaline Seawater Isolate from the South Coast of Sonora, Mexico.</title>
        <authorList>
            <person name="Sanchez-Diaz R."/>
            <person name="Molina-Garza Z.J."/>
            <person name="Cruz-Suarez L.E."/>
            <person name="Selvin J."/>
            <person name="Kiran G.S."/>
            <person name="Ibarra-Gamez J.C."/>
            <person name="Gomez-Gil B."/>
            <person name="Galaviz-Silva L."/>
        </authorList>
    </citation>
    <scope>NUCLEOTIDE SEQUENCE [LARGE SCALE GENOMIC DNA]</scope>
    <source>
        <strain evidence="16">36Y_RITHPW</strain>
    </source>
</reference>
<keyword evidence="8 14" id="KW-0472">Membrane</keyword>
<evidence type="ECO:0000256" key="9">
    <source>
        <dbReference type="ARBA" id="ARBA00023306"/>
    </source>
</evidence>
<keyword evidence="4" id="KW-0132">Cell division</keyword>
<evidence type="ECO:0000313" key="15">
    <source>
        <dbReference type="EMBL" id="PCK30614.1"/>
    </source>
</evidence>
<gene>
    <name evidence="15" type="ORF">CEX98_16705</name>
</gene>
<keyword evidence="7 14" id="KW-1133">Transmembrane helix</keyword>
<feature type="transmembrane region" description="Helical" evidence="14">
    <location>
        <begin position="6"/>
        <end position="24"/>
    </location>
</feature>
<evidence type="ECO:0000256" key="11">
    <source>
        <dbReference type="ARBA" id="ARBA00035703"/>
    </source>
</evidence>
<feature type="region of interest" description="Disordered" evidence="13">
    <location>
        <begin position="79"/>
        <end position="151"/>
    </location>
</feature>
<accession>A0A2A5JMD2</accession>
<keyword evidence="2" id="KW-1003">Cell membrane</keyword>
<evidence type="ECO:0000313" key="16">
    <source>
        <dbReference type="Proteomes" id="UP000228621"/>
    </source>
</evidence>
<keyword evidence="6" id="KW-0133">Cell shape</keyword>
<keyword evidence="9" id="KW-0131">Cell cycle</keyword>
<evidence type="ECO:0000256" key="6">
    <source>
        <dbReference type="ARBA" id="ARBA00022960"/>
    </source>
</evidence>
<dbReference type="GO" id="GO:0005886">
    <property type="term" value="C:plasma membrane"/>
    <property type="evidence" value="ECO:0007669"/>
    <property type="project" value="UniProtKB-SubCell"/>
</dbReference>
<evidence type="ECO:0000256" key="2">
    <source>
        <dbReference type="ARBA" id="ARBA00022475"/>
    </source>
</evidence>
<keyword evidence="16" id="KW-1185">Reference proteome</keyword>
<evidence type="ECO:0000256" key="1">
    <source>
        <dbReference type="ARBA" id="ARBA00004377"/>
    </source>
</evidence>